<dbReference type="RefSeq" id="XP_047778651.1">
    <property type="nucleotide sequence ID" value="XM_047925862.1"/>
</dbReference>
<dbReference type="EMBL" id="JADCUA010000011">
    <property type="protein sequence ID" value="KAH9836366.1"/>
    <property type="molecule type" value="Genomic_DNA"/>
</dbReference>
<dbReference type="PANTHER" id="PTHR38248:SF2">
    <property type="entry name" value="FUNK1 11"/>
    <property type="match status" value="1"/>
</dbReference>
<feature type="compositionally biased region" description="Polar residues" evidence="2">
    <location>
        <begin position="1032"/>
        <end position="1041"/>
    </location>
</feature>
<feature type="compositionally biased region" description="Polar residues" evidence="2">
    <location>
        <begin position="934"/>
        <end position="945"/>
    </location>
</feature>
<feature type="compositionally biased region" description="Basic and acidic residues" evidence="2">
    <location>
        <begin position="56"/>
        <end position="67"/>
    </location>
</feature>
<dbReference type="SUPFAM" id="SSF56112">
    <property type="entry name" value="Protein kinase-like (PK-like)"/>
    <property type="match status" value="1"/>
</dbReference>
<dbReference type="InterPro" id="IPR040976">
    <property type="entry name" value="Pkinase_fungal"/>
</dbReference>
<name>A0ABQ8KF69_9APHY</name>
<evidence type="ECO:0000313" key="4">
    <source>
        <dbReference type="EMBL" id="KAH9836366.1"/>
    </source>
</evidence>
<feature type="compositionally biased region" description="Polar residues" evidence="2">
    <location>
        <begin position="976"/>
        <end position="1002"/>
    </location>
</feature>
<dbReference type="PROSITE" id="PS00109">
    <property type="entry name" value="PROTEIN_KINASE_TYR"/>
    <property type="match status" value="1"/>
</dbReference>
<comment type="caution">
    <text evidence="4">The sequence shown here is derived from an EMBL/GenBank/DDBJ whole genome shotgun (WGS) entry which is preliminary data.</text>
</comment>
<feature type="compositionally biased region" description="Polar residues" evidence="2">
    <location>
        <begin position="953"/>
        <end position="966"/>
    </location>
</feature>
<dbReference type="Proteomes" id="UP000814176">
    <property type="component" value="Unassembled WGS sequence"/>
</dbReference>
<gene>
    <name evidence="4" type="ORF">C8Q71DRAFT_79903</name>
</gene>
<feature type="compositionally biased region" description="Basic residues" evidence="2">
    <location>
        <begin position="899"/>
        <end position="910"/>
    </location>
</feature>
<feature type="compositionally biased region" description="Low complexity" evidence="2">
    <location>
        <begin position="476"/>
        <end position="489"/>
    </location>
</feature>
<dbReference type="GeneID" id="72006594"/>
<evidence type="ECO:0000256" key="1">
    <source>
        <dbReference type="SAM" id="Coils"/>
    </source>
</evidence>
<feature type="coiled-coil region" evidence="1">
    <location>
        <begin position="396"/>
        <end position="441"/>
    </location>
</feature>
<dbReference type="Gene3D" id="1.10.510.10">
    <property type="entry name" value="Transferase(Phosphotransferase) domain 1"/>
    <property type="match status" value="1"/>
</dbReference>
<feature type="region of interest" description="Disordered" evidence="2">
    <location>
        <begin position="468"/>
        <end position="489"/>
    </location>
</feature>
<evidence type="ECO:0000256" key="2">
    <source>
        <dbReference type="SAM" id="MobiDB-lite"/>
    </source>
</evidence>
<accession>A0ABQ8KF69</accession>
<organism evidence="4 5">
    <name type="scientific">Rhodofomes roseus</name>
    <dbReference type="NCBI Taxonomy" id="34475"/>
    <lineage>
        <taxon>Eukaryota</taxon>
        <taxon>Fungi</taxon>
        <taxon>Dikarya</taxon>
        <taxon>Basidiomycota</taxon>
        <taxon>Agaricomycotina</taxon>
        <taxon>Agaricomycetes</taxon>
        <taxon>Polyporales</taxon>
        <taxon>Rhodofomes</taxon>
    </lineage>
</organism>
<dbReference type="Pfam" id="PF17667">
    <property type="entry name" value="Pkinase_fungal"/>
    <property type="match status" value="2"/>
</dbReference>
<feature type="region of interest" description="Disordered" evidence="2">
    <location>
        <begin position="1"/>
        <end position="67"/>
    </location>
</feature>
<feature type="compositionally biased region" description="Acidic residues" evidence="2">
    <location>
        <begin position="841"/>
        <end position="851"/>
    </location>
</feature>
<feature type="compositionally biased region" description="Basic and acidic residues" evidence="2">
    <location>
        <begin position="651"/>
        <end position="662"/>
    </location>
</feature>
<feature type="compositionally biased region" description="Acidic residues" evidence="2">
    <location>
        <begin position="863"/>
        <end position="891"/>
    </location>
</feature>
<feature type="region of interest" description="Disordered" evidence="2">
    <location>
        <begin position="642"/>
        <end position="664"/>
    </location>
</feature>
<proteinExistence type="predicted"/>
<feature type="region of interest" description="Disordered" evidence="2">
    <location>
        <begin position="791"/>
        <end position="1051"/>
    </location>
</feature>
<feature type="domain" description="Fungal-type protein kinase" evidence="3">
    <location>
        <begin position="185"/>
        <end position="606"/>
    </location>
</feature>
<dbReference type="InterPro" id="IPR011009">
    <property type="entry name" value="Kinase-like_dom_sf"/>
</dbReference>
<keyword evidence="1" id="KW-0175">Coiled coil</keyword>
<feature type="domain" description="Fungal-type protein kinase" evidence="3">
    <location>
        <begin position="657"/>
        <end position="700"/>
    </location>
</feature>
<keyword evidence="5" id="KW-1185">Reference proteome</keyword>
<protein>
    <recommendedName>
        <fullName evidence="3">Fungal-type protein kinase domain-containing protein</fullName>
    </recommendedName>
</protein>
<evidence type="ECO:0000313" key="5">
    <source>
        <dbReference type="Proteomes" id="UP000814176"/>
    </source>
</evidence>
<sequence>MPRRSKASLMRGHPPRFLSSHHDSLRTACFTADPTDMDDKTSPHKGLARADPANSADKRQQSERDANTWKNQIYNRVVQPVEDDEINVFLREFVHSEVPIPQCPARRFPREIPSGKGKEHKMYKALIPGLATLVEGFEAAKRPKFINHAHKEMRFPFALGDDDNHVTKPDIVATIPARPYIPPADRWRNVALVFEIKARDADDPMVKYTAAHEKTLVQLAKSARNIMLSQGRLYAFVVGIYGHQARIFRFDRAGGVCSPQFNYMKKPYILHEFMWRFVHPATPGCVVVGDDPTIRLGSRADRALAQKWVADYDSSCTYTAENRKAVRRFTITNDKGVPTEYLVYKLIFVNPRLFSRATTIWEAFELLKGGKETTGKRVVIKDAWRQFARPSEIGIYMEMREAAEAAAEEAAAAAAEEATAAAAAEEATEAAAEEAAEAAAEDVASALINIAEFEYGEDLGLREAQSLVPPQERARSGASGTQGASAGPAAEKYFEDIPPLAVPYRRVLGQRTVTARCRDVKHEYNERSHTRLVMKTIGVPITQFESTYELVTALRDAILGHLQAYIAGIVHRDISQGNVMIARRLDGTVIGFIHDFDYAFSWRRFLERERKTASIEEWEQYAREEYKRVVKTMYLRMAARRGGKGVAEPAPDSRDPRNDHKQRTGTPHFMAIQVLDEHTRVPHEVHYDLESFFWLLVWIVLRHTNYVHFDGDDAWHVLFDATLRQGSALKQVWLNNHDTVYIEANEPLSNLLDGFRVLCKRSNDNPDMHLTHEEVLGLFDEALADRDAWPRNDRARPWVPPKFDPNEQLPGMEVPSGQKRGKGTLTYTSEQPVIDLPSGNGDEEDGDDDQDVENHVDGQSAETEPEEDEDDEDDDEEEVGVEEEEEEEEERSEVPPRSARAKGVRGRPTRQRVAPLRASSTHYRASGTREDPPSTDSNAFQTHSSGYALRSAQGKQAQPSAASTSRKAARLPGPSRTRSGGSQNQSAKQPTRSQDGPSTRGSSAGKRTRTREDDGDVEDDARSTPSPKRPRTLSNSRSTRGPRNLRSKRVR</sequence>
<evidence type="ECO:0000259" key="3">
    <source>
        <dbReference type="Pfam" id="PF17667"/>
    </source>
</evidence>
<reference evidence="4 5" key="1">
    <citation type="journal article" date="2021" name="Environ. Microbiol.">
        <title>Gene family expansions and transcriptome signatures uncover fungal adaptations to wood decay.</title>
        <authorList>
            <person name="Hage H."/>
            <person name="Miyauchi S."/>
            <person name="Viragh M."/>
            <person name="Drula E."/>
            <person name="Min B."/>
            <person name="Chaduli D."/>
            <person name="Navarro D."/>
            <person name="Favel A."/>
            <person name="Norest M."/>
            <person name="Lesage-Meessen L."/>
            <person name="Balint B."/>
            <person name="Merenyi Z."/>
            <person name="de Eugenio L."/>
            <person name="Morin E."/>
            <person name="Martinez A.T."/>
            <person name="Baldrian P."/>
            <person name="Stursova M."/>
            <person name="Martinez M.J."/>
            <person name="Novotny C."/>
            <person name="Magnuson J.K."/>
            <person name="Spatafora J.W."/>
            <person name="Maurice S."/>
            <person name="Pangilinan J."/>
            <person name="Andreopoulos W."/>
            <person name="LaButti K."/>
            <person name="Hundley H."/>
            <person name="Na H."/>
            <person name="Kuo A."/>
            <person name="Barry K."/>
            <person name="Lipzen A."/>
            <person name="Henrissat B."/>
            <person name="Riley R."/>
            <person name="Ahrendt S."/>
            <person name="Nagy L.G."/>
            <person name="Grigoriev I.V."/>
            <person name="Martin F."/>
            <person name="Rosso M.N."/>
        </authorList>
    </citation>
    <scope>NUCLEOTIDE SEQUENCE [LARGE SCALE GENOMIC DNA]</scope>
    <source>
        <strain evidence="4 5">CIRM-BRFM 1785</strain>
    </source>
</reference>
<dbReference type="PANTHER" id="PTHR38248">
    <property type="entry name" value="FUNK1 6"/>
    <property type="match status" value="1"/>
</dbReference>
<dbReference type="InterPro" id="IPR008266">
    <property type="entry name" value="Tyr_kinase_AS"/>
</dbReference>